<dbReference type="STRING" id="1654360.EA58_15010"/>
<dbReference type="SFLD" id="SFLDS00029">
    <property type="entry name" value="Radical_SAM"/>
    <property type="match status" value="1"/>
</dbReference>
<comment type="cofactor">
    <cofactor evidence="1">
        <name>[4Fe-4S] cluster</name>
        <dbReference type="ChEBI" id="CHEBI:49883"/>
    </cofactor>
</comment>
<dbReference type="AlphaFoldDB" id="A0A066RL27"/>
<dbReference type="PANTHER" id="PTHR43273:SF8">
    <property type="entry name" value="RADICAL SAM DOMAIN PROTEIN"/>
    <property type="match status" value="1"/>
</dbReference>
<dbReference type="GO" id="GO:0016491">
    <property type="term" value="F:oxidoreductase activity"/>
    <property type="evidence" value="ECO:0007669"/>
    <property type="project" value="InterPro"/>
</dbReference>
<evidence type="ECO:0000313" key="7">
    <source>
        <dbReference type="Proteomes" id="UP000027192"/>
    </source>
</evidence>
<dbReference type="SUPFAM" id="SSF102114">
    <property type="entry name" value="Radical SAM enzymes"/>
    <property type="match status" value="1"/>
</dbReference>
<evidence type="ECO:0008006" key="8">
    <source>
        <dbReference type="Google" id="ProtNLM"/>
    </source>
</evidence>
<dbReference type="EMBL" id="JMIB01000027">
    <property type="protein sequence ID" value="KDM91049.1"/>
    <property type="molecule type" value="Genomic_DNA"/>
</dbReference>
<evidence type="ECO:0000256" key="2">
    <source>
        <dbReference type="ARBA" id="ARBA00022691"/>
    </source>
</evidence>
<name>A0A066RL27_9GAMM</name>
<evidence type="ECO:0000256" key="5">
    <source>
        <dbReference type="ARBA" id="ARBA00023014"/>
    </source>
</evidence>
<dbReference type="SFLD" id="SFLDG01067">
    <property type="entry name" value="SPASM/twitch_domain_containing"/>
    <property type="match status" value="1"/>
</dbReference>
<evidence type="ECO:0000256" key="1">
    <source>
        <dbReference type="ARBA" id="ARBA00001966"/>
    </source>
</evidence>
<gene>
    <name evidence="6" type="ORF">EA58_15010</name>
</gene>
<proteinExistence type="predicted"/>
<evidence type="ECO:0000256" key="4">
    <source>
        <dbReference type="ARBA" id="ARBA00023004"/>
    </source>
</evidence>
<keyword evidence="2" id="KW-0949">S-adenosyl-L-methionine</keyword>
<dbReference type="InterPro" id="IPR013785">
    <property type="entry name" value="Aldolase_TIM"/>
</dbReference>
<dbReference type="InterPro" id="IPR007197">
    <property type="entry name" value="rSAM"/>
</dbReference>
<dbReference type="InterPro" id="IPR023867">
    <property type="entry name" value="Sulphatase_maturase_rSAM"/>
</dbReference>
<protein>
    <recommendedName>
        <fullName evidence="8">Radical SAM core domain-containing protein</fullName>
    </recommendedName>
</protein>
<dbReference type="PANTHER" id="PTHR43273">
    <property type="entry name" value="ANAEROBIC SULFATASE-MATURATING ENZYME HOMOLOG ASLB-RELATED"/>
    <property type="match status" value="1"/>
</dbReference>
<keyword evidence="3" id="KW-0479">Metal-binding</keyword>
<dbReference type="GO" id="GO:0051536">
    <property type="term" value="F:iron-sulfur cluster binding"/>
    <property type="evidence" value="ECO:0007669"/>
    <property type="project" value="UniProtKB-KW"/>
</dbReference>
<keyword evidence="4" id="KW-0408">Iron</keyword>
<dbReference type="GO" id="GO:0046872">
    <property type="term" value="F:metal ion binding"/>
    <property type="evidence" value="ECO:0007669"/>
    <property type="project" value="UniProtKB-KW"/>
</dbReference>
<sequence>MPYTIFFVFFFKNNYMFSPDSQVSIESGYFILTMMPSLFCAEKCPHCYLSKEQRADKTIMSLENINLICKKIDNYYKSKKINQKNIVLYWYGGEPTSMGMAYFEDAIKIINTSLSSEKGYTLKHVVLTSLVNIEPEWFGFFDKYCDGYFQTSFDGRMRGKKYLEQWENRVKEATEYGLSVGTLSVINEEMLKFGAKETITYLTNLGICEAGFLPFMLNEQNKGKKYNRFAPTMNNWSLFMIEATKEGRKLHVQGKTPPTIGQEAFFFVQSYRNSAISNTASQTLFLMPDGTFCLPDYKNGYEEYMRPFGNIIHQEFEEILSGKERINYLTKQFTRNDNNECLECAHSNYCVMEFWKENKIEDDCFGGKKYLEWLIENNESRYGDLSKSILC</sequence>
<reference evidence="6 7" key="1">
    <citation type="submission" date="2014-04" db="EMBL/GenBank/DDBJ databases">
        <title>Draft genome sequence of Photobacterium halotolerans S2753: a solonamide, ngercheumicin and holomycin producer.</title>
        <authorList>
            <person name="Machado H.R."/>
            <person name="Gram L."/>
        </authorList>
    </citation>
    <scope>NUCLEOTIDE SEQUENCE [LARGE SCALE GENOMIC DNA]</scope>
    <source>
        <strain evidence="6 7">S2753</strain>
    </source>
</reference>
<dbReference type="Proteomes" id="UP000027192">
    <property type="component" value="Unassembled WGS sequence"/>
</dbReference>
<dbReference type="InterPro" id="IPR058240">
    <property type="entry name" value="rSAM_sf"/>
</dbReference>
<keyword evidence="7" id="KW-1185">Reference proteome</keyword>
<dbReference type="Gene3D" id="3.20.20.70">
    <property type="entry name" value="Aldolase class I"/>
    <property type="match status" value="1"/>
</dbReference>
<evidence type="ECO:0000313" key="6">
    <source>
        <dbReference type="EMBL" id="KDM91049.1"/>
    </source>
</evidence>
<comment type="caution">
    <text evidence="6">The sequence shown here is derived from an EMBL/GenBank/DDBJ whole genome shotgun (WGS) entry which is preliminary data.</text>
</comment>
<evidence type="ECO:0000256" key="3">
    <source>
        <dbReference type="ARBA" id="ARBA00022723"/>
    </source>
</evidence>
<keyword evidence="5" id="KW-0411">Iron-sulfur</keyword>
<accession>A0A066RL27</accession>
<organism evidence="6 7">
    <name type="scientific">Photobacterium galatheae</name>
    <dbReference type="NCBI Taxonomy" id="1654360"/>
    <lineage>
        <taxon>Bacteria</taxon>
        <taxon>Pseudomonadati</taxon>
        <taxon>Pseudomonadota</taxon>
        <taxon>Gammaproteobacteria</taxon>
        <taxon>Vibrionales</taxon>
        <taxon>Vibrionaceae</taxon>
        <taxon>Photobacterium</taxon>
    </lineage>
</organism>